<evidence type="ECO:0000256" key="10">
    <source>
        <dbReference type="ARBA" id="ARBA00048988"/>
    </source>
</evidence>
<organism evidence="14 15">
    <name type="scientific">Thanatephorus cucumeris (strain AG1-IB / isolate 7/3/14)</name>
    <name type="common">Lettuce bottom rot fungus</name>
    <name type="synonym">Rhizoctonia solani</name>
    <dbReference type="NCBI Taxonomy" id="1108050"/>
    <lineage>
        <taxon>Eukaryota</taxon>
        <taxon>Fungi</taxon>
        <taxon>Dikarya</taxon>
        <taxon>Basidiomycota</taxon>
        <taxon>Agaricomycotina</taxon>
        <taxon>Agaricomycetes</taxon>
        <taxon>Cantharellales</taxon>
        <taxon>Ceratobasidiaceae</taxon>
        <taxon>Rhizoctonia</taxon>
        <taxon>Rhizoctonia solani AG-1</taxon>
    </lineage>
</organism>
<dbReference type="PROSITE" id="PS51198">
    <property type="entry name" value="UVRD_HELICASE_ATP_BIND"/>
    <property type="match status" value="1"/>
</dbReference>
<dbReference type="Gene3D" id="1.10.10.160">
    <property type="match status" value="1"/>
</dbReference>
<comment type="catalytic activity">
    <reaction evidence="8">
        <text>Couples ATP hydrolysis with the unwinding of duplex DNA by translocating in the 3'-5' direction.</text>
        <dbReference type="EC" id="5.6.2.4"/>
    </reaction>
</comment>
<dbReference type="GO" id="GO:0005634">
    <property type="term" value="C:nucleus"/>
    <property type="evidence" value="ECO:0007669"/>
    <property type="project" value="TreeGrafter"/>
</dbReference>
<feature type="compositionally biased region" description="Acidic residues" evidence="12">
    <location>
        <begin position="459"/>
        <end position="469"/>
    </location>
</feature>
<dbReference type="GO" id="GO:0043138">
    <property type="term" value="F:3'-5' DNA helicase activity"/>
    <property type="evidence" value="ECO:0007669"/>
    <property type="project" value="TreeGrafter"/>
</dbReference>
<reference evidence="14 15" key="1">
    <citation type="submission" date="2014-11" db="EMBL/GenBank/DDBJ databases">
        <authorList>
            <person name="Wibberg Daniel"/>
        </authorList>
    </citation>
    <scope>NUCLEOTIDE SEQUENCE [LARGE SCALE GENOMIC DNA]</scope>
    <source>
        <strain evidence="14">Rhizoctonia solani AG1-IB 7/3/14</strain>
    </source>
</reference>
<evidence type="ECO:0000256" key="12">
    <source>
        <dbReference type="SAM" id="MobiDB-lite"/>
    </source>
</evidence>
<dbReference type="InterPro" id="IPR013986">
    <property type="entry name" value="DExx_box_DNA_helicase_dom_sf"/>
</dbReference>
<feature type="compositionally biased region" description="Basic and acidic residues" evidence="12">
    <location>
        <begin position="470"/>
        <end position="487"/>
    </location>
</feature>
<name>A0A0B7FZQ9_THACB</name>
<comment type="catalytic activity">
    <reaction evidence="10">
        <text>ATP + H2O = ADP + phosphate + H(+)</text>
        <dbReference type="Rhea" id="RHEA:13065"/>
        <dbReference type="ChEBI" id="CHEBI:15377"/>
        <dbReference type="ChEBI" id="CHEBI:15378"/>
        <dbReference type="ChEBI" id="CHEBI:30616"/>
        <dbReference type="ChEBI" id="CHEBI:43474"/>
        <dbReference type="ChEBI" id="CHEBI:456216"/>
        <dbReference type="EC" id="5.6.2.4"/>
    </reaction>
</comment>
<evidence type="ECO:0000256" key="11">
    <source>
        <dbReference type="PROSITE-ProRule" id="PRU00560"/>
    </source>
</evidence>
<dbReference type="STRING" id="1108050.A0A0B7FZQ9"/>
<proteinExistence type="inferred from homology"/>
<dbReference type="Gene3D" id="3.40.50.300">
    <property type="entry name" value="P-loop containing nucleotide triphosphate hydrolases"/>
    <property type="match status" value="2"/>
</dbReference>
<dbReference type="EMBL" id="LN679107">
    <property type="protein sequence ID" value="CEL63180.1"/>
    <property type="molecule type" value="Genomic_DNA"/>
</dbReference>
<dbReference type="GO" id="GO:0005524">
    <property type="term" value="F:ATP binding"/>
    <property type="evidence" value="ECO:0007669"/>
    <property type="project" value="UniProtKB-UniRule"/>
</dbReference>
<comment type="caution">
    <text evidence="11">Lacks conserved residue(s) required for the propagation of feature annotation.</text>
</comment>
<accession>A0A0B7FZQ9</accession>
<evidence type="ECO:0000256" key="8">
    <source>
        <dbReference type="ARBA" id="ARBA00034617"/>
    </source>
</evidence>
<keyword evidence="5 11" id="KW-0067">ATP-binding</keyword>
<dbReference type="GO" id="GO:0000725">
    <property type="term" value="P:recombinational repair"/>
    <property type="evidence" value="ECO:0007669"/>
    <property type="project" value="TreeGrafter"/>
</dbReference>
<protein>
    <recommendedName>
        <fullName evidence="9">DNA 3'-5' helicase</fullName>
        <ecNumber evidence="9">5.6.2.4</ecNumber>
    </recommendedName>
</protein>
<evidence type="ECO:0000256" key="3">
    <source>
        <dbReference type="ARBA" id="ARBA00022801"/>
    </source>
</evidence>
<evidence type="ECO:0000256" key="1">
    <source>
        <dbReference type="ARBA" id="ARBA00009922"/>
    </source>
</evidence>
<comment type="similarity">
    <text evidence="1">Belongs to the helicase family. UvrD subfamily.</text>
</comment>
<feature type="compositionally biased region" description="Low complexity" evidence="12">
    <location>
        <begin position="489"/>
        <end position="503"/>
    </location>
</feature>
<keyword evidence="3 11" id="KW-0378">Hydrolase</keyword>
<dbReference type="InterPro" id="IPR000212">
    <property type="entry name" value="DNA_helicase_UvrD/REP"/>
</dbReference>
<feature type="compositionally biased region" description="Polar residues" evidence="12">
    <location>
        <begin position="509"/>
        <end position="520"/>
    </location>
</feature>
<dbReference type="Pfam" id="PF13361">
    <property type="entry name" value="UvrD_C"/>
    <property type="match status" value="1"/>
</dbReference>
<dbReference type="PANTHER" id="PTHR11070">
    <property type="entry name" value="UVRD / RECB / PCRA DNA HELICASE FAMILY MEMBER"/>
    <property type="match status" value="1"/>
</dbReference>
<evidence type="ECO:0000256" key="9">
    <source>
        <dbReference type="ARBA" id="ARBA00034808"/>
    </source>
</evidence>
<sequence length="526" mass="58138">MLIGLATNFPIYADDGSNRTISTFLQNHSSELESAGLDLKELVVRSMISKAKATGQTPQEMLRIASFISTQDKVQAAVVLIYEEYDSVLRASNALDFNDLLIMGLKVLKAVPRAIAKMHRALVDEFQDTDIMQYKIMKALAGACGWCVSVVGDPDQSNVANLSRMLKRNYTLGSAIVFTDANCLDFCETVTVYLEESYRSTGSIVSSSLAVASQGTLFEFTAYTRVISPYIADKQRVQKSLFTSHTYGPVPLLREFEPATEEGGFLARELSRVVASSGGMIGYGDCAVLRGHKFVERAEVKDVLVHLQLADNPASNPAFVRAVNVPKRGVGEKCLGSALPWTLPRATMIWNPWSIADIVVRVSPEKTTAFNVIERICDGTAPDIKPLIKRRASELVWLIRQLRKWAAEGVLAADLIRRTVDGIEYEAYLQRTQPDWETRWENVQELMNFAVGVKLPEPEVLDSEDDGGEDLEHSGNHADEYPSEKEPVASSPTWTSASSSKPTNMKEPTPQTLKINQGNLQPGRRD</sequence>
<dbReference type="Proteomes" id="UP000059188">
    <property type="component" value="Unassembled WGS sequence"/>
</dbReference>
<dbReference type="InterPro" id="IPR014016">
    <property type="entry name" value="UvrD-like_ATP-bd"/>
</dbReference>
<dbReference type="InterPro" id="IPR027417">
    <property type="entry name" value="P-loop_NTPase"/>
</dbReference>
<evidence type="ECO:0000313" key="14">
    <source>
        <dbReference type="EMBL" id="CEL63180.1"/>
    </source>
</evidence>
<dbReference type="GO" id="GO:0003677">
    <property type="term" value="F:DNA binding"/>
    <property type="evidence" value="ECO:0007669"/>
    <property type="project" value="UniProtKB-KW"/>
</dbReference>
<feature type="region of interest" description="Disordered" evidence="12">
    <location>
        <begin position="457"/>
        <end position="526"/>
    </location>
</feature>
<evidence type="ECO:0000256" key="2">
    <source>
        <dbReference type="ARBA" id="ARBA00022741"/>
    </source>
</evidence>
<evidence type="ECO:0000256" key="7">
    <source>
        <dbReference type="ARBA" id="ARBA00023235"/>
    </source>
</evidence>
<feature type="domain" description="UvrD-like helicase ATP-binding" evidence="13">
    <location>
        <begin position="1"/>
        <end position="201"/>
    </location>
</feature>
<dbReference type="Gene3D" id="1.10.486.10">
    <property type="entry name" value="PCRA, domain 4"/>
    <property type="match status" value="1"/>
</dbReference>
<dbReference type="AlphaFoldDB" id="A0A0B7FZQ9"/>
<keyword evidence="2 11" id="KW-0547">Nucleotide-binding</keyword>
<dbReference type="PANTHER" id="PTHR11070:SF2">
    <property type="entry name" value="ATP-DEPENDENT DNA HELICASE SRS2"/>
    <property type="match status" value="1"/>
</dbReference>
<keyword evidence="7" id="KW-0413">Isomerase</keyword>
<dbReference type="EC" id="5.6.2.4" evidence="9"/>
<dbReference type="GO" id="GO:0016787">
    <property type="term" value="F:hydrolase activity"/>
    <property type="evidence" value="ECO:0007669"/>
    <property type="project" value="UniProtKB-UniRule"/>
</dbReference>
<gene>
    <name evidence="14" type="ORF">RSOLAG1IB_05221</name>
</gene>
<keyword evidence="15" id="KW-1185">Reference proteome</keyword>
<dbReference type="SUPFAM" id="SSF52540">
    <property type="entry name" value="P-loop containing nucleoside triphosphate hydrolases"/>
    <property type="match status" value="1"/>
</dbReference>
<evidence type="ECO:0000259" key="13">
    <source>
        <dbReference type="PROSITE" id="PS51198"/>
    </source>
</evidence>
<dbReference type="InterPro" id="IPR014017">
    <property type="entry name" value="DNA_helicase_UvrD-like_C"/>
</dbReference>
<dbReference type="Pfam" id="PF00580">
    <property type="entry name" value="UvrD-helicase"/>
    <property type="match status" value="1"/>
</dbReference>
<evidence type="ECO:0000256" key="6">
    <source>
        <dbReference type="ARBA" id="ARBA00023125"/>
    </source>
</evidence>
<evidence type="ECO:0000256" key="4">
    <source>
        <dbReference type="ARBA" id="ARBA00022806"/>
    </source>
</evidence>
<evidence type="ECO:0000313" key="15">
    <source>
        <dbReference type="Proteomes" id="UP000059188"/>
    </source>
</evidence>
<dbReference type="OrthoDB" id="1470711at2759"/>
<evidence type="ECO:0000256" key="5">
    <source>
        <dbReference type="ARBA" id="ARBA00022840"/>
    </source>
</evidence>
<keyword evidence="6" id="KW-0238">DNA-binding</keyword>
<keyword evidence="4 11" id="KW-0347">Helicase</keyword>